<dbReference type="InterPro" id="IPR036439">
    <property type="entry name" value="Dockerin_dom_sf"/>
</dbReference>
<dbReference type="NCBIfam" id="TIGR04183">
    <property type="entry name" value="Por_Secre_tail"/>
    <property type="match status" value="1"/>
</dbReference>
<dbReference type="SUPFAM" id="SSF63446">
    <property type="entry name" value="Type I dockerin domain"/>
    <property type="match status" value="1"/>
</dbReference>
<dbReference type="GO" id="GO:0004553">
    <property type="term" value="F:hydrolase activity, hydrolyzing O-glycosyl compounds"/>
    <property type="evidence" value="ECO:0007669"/>
    <property type="project" value="InterPro"/>
</dbReference>
<dbReference type="AlphaFoldDB" id="A0A7K4MNN4"/>
<dbReference type="GO" id="GO:0000272">
    <property type="term" value="P:polysaccharide catabolic process"/>
    <property type="evidence" value="ECO:0007669"/>
    <property type="project" value="InterPro"/>
</dbReference>
<feature type="domain" description="Dockerin" evidence="1">
    <location>
        <begin position="887"/>
        <end position="953"/>
    </location>
</feature>
<dbReference type="PROSITE" id="PS51766">
    <property type="entry name" value="DOCKERIN"/>
    <property type="match status" value="1"/>
</dbReference>
<proteinExistence type="predicted"/>
<reference evidence="2 3" key="1">
    <citation type="journal article" date="2019" name="Environ. Microbiol.">
        <title>Genomics insights into ecotype formation of ammonia-oxidizing archaea in the deep ocean.</title>
        <authorList>
            <person name="Wang Y."/>
            <person name="Huang J.M."/>
            <person name="Cui G.J."/>
            <person name="Nunoura T."/>
            <person name="Takaki Y."/>
            <person name="Li W.L."/>
            <person name="Li J."/>
            <person name="Gao Z.M."/>
            <person name="Takai K."/>
            <person name="Zhang A.Q."/>
            <person name="Stepanauskas R."/>
        </authorList>
    </citation>
    <scope>NUCLEOTIDE SEQUENCE [LARGE SCALE GENOMIC DNA]</scope>
    <source>
        <strain evidence="2 3">L15b</strain>
    </source>
</reference>
<evidence type="ECO:0000313" key="2">
    <source>
        <dbReference type="EMBL" id="NWJ43173.1"/>
    </source>
</evidence>
<dbReference type="EMBL" id="JACASV010000013">
    <property type="protein sequence ID" value="NWJ43173.1"/>
    <property type="molecule type" value="Genomic_DNA"/>
</dbReference>
<dbReference type="Gene3D" id="1.10.1330.10">
    <property type="entry name" value="Dockerin domain"/>
    <property type="match status" value="1"/>
</dbReference>
<dbReference type="InterPro" id="IPR026444">
    <property type="entry name" value="Secre_tail"/>
</dbReference>
<name>A0A7K4MNN4_9ARCH</name>
<accession>A0A7K4MNN4</accession>
<comment type="caution">
    <text evidence="2">The sequence shown here is derived from an EMBL/GenBank/DDBJ whole genome shotgun (WGS) entry which is preliminary data.</text>
</comment>
<dbReference type="Gene3D" id="2.60.40.4070">
    <property type="match status" value="1"/>
</dbReference>
<dbReference type="Pfam" id="PF18962">
    <property type="entry name" value="Por_Secre_tail"/>
    <property type="match status" value="1"/>
</dbReference>
<dbReference type="InterPro" id="IPR016134">
    <property type="entry name" value="Dockerin_dom"/>
</dbReference>
<evidence type="ECO:0000313" key="3">
    <source>
        <dbReference type="Proteomes" id="UP000523105"/>
    </source>
</evidence>
<organism evidence="2 3">
    <name type="scientific">Marine Group I thaumarchaeote</name>
    <dbReference type="NCBI Taxonomy" id="2511932"/>
    <lineage>
        <taxon>Archaea</taxon>
        <taxon>Nitrososphaerota</taxon>
        <taxon>Marine Group I</taxon>
    </lineage>
</organism>
<dbReference type="Proteomes" id="UP000523105">
    <property type="component" value="Unassembled WGS sequence"/>
</dbReference>
<sequence>MVLTNFIFADFDWGENGIPVRQGYHIEWFRSGDIDSDGNMIIVWSDTRTSSRDVYAQKVDQSGNTIWTENGKIIAGGDGRQEDPIFISDNSGGGFISWRSYANDPVYGELYAQYIDSNGNTQWVDKLISGDSKIRVNSQQNMCSDREGGAYVTWYADGTADDGNYYGVHLKADGSTTAPAKLIDTDIDYGNVSLESAGNGDGVIAWKEGPMNSENIYAQRLQANHSANTIDKVWNSGNPLEVCTSDGRQLAPKVTYYSDDYVVVVWEDWASPSVSGIGANFISTSGVLKFSSDGDADLVYTMESPSTPFPRVKASDTGAFVVWLSASDIHSVQKLTPSNINEWNAPISLTGVSQEQARLTADGNGGVFITWENDNTISIQYLDSNGNKSFNNPPILSDLNTEQFYPLVRSDGDNGAFVIWADGPLNYNGIASLSLDYRHISTTGTPASCDDALLNSEECGISFLYGFGGQIKKSSTKAISMDEDKNLIYWQDYRNGTYNPQTYGSIGGEADSFESVYLLSEYPYQDSPQIVEANEYIFFMGFSNQMGEVYFQRMDKYMNLLDDAVQVYDSGNQQSSDESRPLLSSRGDGNVFYGFSEPSGDGDIYLQKYDSNGNEAWDIPQLIANEVGDEVVQGLFPTDDGGCIIIYDFLFYPNFSLKLAKINANGIMVSNWDNILLSAEGDKGYFEDAVQTSDGIFVTWRNNDKELFGKHIPFESTNPSNLNTINISTNGEHYTSSTSLDFSPELNEVLTCWQGETGAVYNIHCATINISNLTVTEEIVIYEDYGNSQKNPSVIATERSSYLVTWEDERNGNYSDLYVQEISSGEGQMGTGGEILCDAVFNQYNSQLNRVETLGNKEAYLLLWEDDRSSGKEFVTNIFSQKINLLDCVSLGDLNGDGGFNVLDIVTLANCVLAGNCEELEYGCAGDLNGDGGYNVLDIVTLANWVLAGNCGGRVDDASEAALIKKDNIVSIEADGFIGGVQMTLSHVSDFTIEMTGRALFADYLTTGNETRLLVISPEIEELFSYNGEFKITEVIVANSQYEVSVDLPLAASFNLSDAYPNPFNPVTTMTLTMPVSGEMQVEVYNLLGQVVATLASGYMEASTYTLTWDATDAASGMYFVKAHADGFKKNQKLMLMK</sequence>
<gene>
    <name evidence="2" type="ORF">HX837_03045</name>
</gene>
<protein>
    <submittedName>
        <fullName evidence="2">T9SS type A sorting domain-containing protein</fullName>
    </submittedName>
</protein>
<dbReference type="InterPro" id="IPR002105">
    <property type="entry name" value="Dockerin_1_rpt"/>
</dbReference>
<dbReference type="Pfam" id="PF00404">
    <property type="entry name" value="Dockerin_1"/>
    <property type="match status" value="1"/>
</dbReference>
<dbReference type="CDD" id="cd14256">
    <property type="entry name" value="Dockerin_I"/>
    <property type="match status" value="1"/>
</dbReference>
<evidence type="ECO:0000259" key="1">
    <source>
        <dbReference type="PROSITE" id="PS51766"/>
    </source>
</evidence>